<comment type="caution">
    <text evidence="3">The sequence shown here is derived from an EMBL/GenBank/DDBJ whole genome shotgun (WGS) entry which is preliminary data.</text>
</comment>
<evidence type="ECO:0000256" key="1">
    <source>
        <dbReference type="SAM" id="Coils"/>
    </source>
</evidence>
<feature type="coiled-coil region" evidence="1">
    <location>
        <begin position="48"/>
        <end position="75"/>
    </location>
</feature>
<accession>A0A9W4SRJ5</accession>
<evidence type="ECO:0000313" key="3">
    <source>
        <dbReference type="EMBL" id="CAI2176540.1"/>
    </source>
</evidence>
<feature type="transmembrane region" description="Helical" evidence="2">
    <location>
        <begin position="6"/>
        <end position="26"/>
    </location>
</feature>
<name>A0A9W4SRJ5_9GLOM</name>
<dbReference type="Proteomes" id="UP001153678">
    <property type="component" value="Unassembled WGS sequence"/>
</dbReference>
<keyword evidence="1" id="KW-0175">Coiled coil</keyword>
<organism evidence="3 4">
    <name type="scientific">Funneliformis geosporum</name>
    <dbReference type="NCBI Taxonomy" id="1117311"/>
    <lineage>
        <taxon>Eukaryota</taxon>
        <taxon>Fungi</taxon>
        <taxon>Fungi incertae sedis</taxon>
        <taxon>Mucoromycota</taxon>
        <taxon>Glomeromycotina</taxon>
        <taxon>Glomeromycetes</taxon>
        <taxon>Glomerales</taxon>
        <taxon>Glomeraceae</taxon>
        <taxon>Funneliformis</taxon>
    </lineage>
</organism>
<keyword evidence="2" id="KW-0812">Transmembrane</keyword>
<keyword evidence="2" id="KW-1133">Transmembrane helix</keyword>
<keyword evidence="2" id="KW-0472">Membrane</keyword>
<sequence>MDNKCIIGFGILTVGYLGLTTMFLGYKAKFEKDKITLQKNDHEHENKHKTNEQRIKSLEDKLTKKDQKYKELKGDIRLIKALMTLDKERVLEEPAKESVENNTQYVEEQAVNYIQNVVLPDLTQKEAEKGEVVAEGV</sequence>
<keyword evidence="4" id="KW-1185">Reference proteome</keyword>
<dbReference type="AlphaFoldDB" id="A0A9W4SRJ5"/>
<evidence type="ECO:0000313" key="4">
    <source>
        <dbReference type="Proteomes" id="UP001153678"/>
    </source>
</evidence>
<gene>
    <name evidence="3" type="ORF">FWILDA_LOCUS7633</name>
</gene>
<dbReference type="EMBL" id="CAMKVN010001518">
    <property type="protein sequence ID" value="CAI2176540.1"/>
    <property type="molecule type" value="Genomic_DNA"/>
</dbReference>
<evidence type="ECO:0000256" key="2">
    <source>
        <dbReference type="SAM" id="Phobius"/>
    </source>
</evidence>
<proteinExistence type="predicted"/>
<reference evidence="3" key="1">
    <citation type="submission" date="2022-08" db="EMBL/GenBank/DDBJ databases">
        <authorList>
            <person name="Kallberg Y."/>
            <person name="Tangrot J."/>
            <person name="Rosling A."/>
        </authorList>
    </citation>
    <scope>NUCLEOTIDE SEQUENCE</scope>
    <source>
        <strain evidence="3">Wild A</strain>
    </source>
</reference>
<protein>
    <submittedName>
        <fullName evidence="3">4218_t:CDS:1</fullName>
    </submittedName>
</protein>